<evidence type="ECO:0000259" key="3">
    <source>
        <dbReference type="Pfam" id="PF07589"/>
    </source>
</evidence>
<dbReference type="PANTHER" id="PTHR45648">
    <property type="entry name" value="GDSL LIPASE/ACYLHYDROLASE FAMILY PROTEIN (AFU_ORTHOLOGUE AFUA_4G14700)"/>
    <property type="match status" value="1"/>
</dbReference>
<dbReference type="PANTHER" id="PTHR45648:SF22">
    <property type="entry name" value="GDSL LIPASE_ACYLHYDROLASE FAMILY PROTEIN (AFU_ORTHOLOGUE AFUA_4G14700)"/>
    <property type="match status" value="1"/>
</dbReference>
<dbReference type="EMBL" id="JBHLVZ010000013">
    <property type="protein sequence ID" value="MFC0385705.1"/>
    <property type="molecule type" value="Genomic_DNA"/>
</dbReference>
<evidence type="ECO:0000313" key="4">
    <source>
        <dbReference type="EMBL" id="MFC0385705.1"/>
    </source>
</evidence>
<organism evidence="4 5">
    <name type="scientific">Muricoccus vinaceus</name>
    <dbReference type="NCBI Taxonomy" id="424704"/>
    <lineage>
        <taxon>Bacteria</taxon>
        <taxon>Pseudomonadati</taxon>
        <taxon>Pseudomonadota</taxon>
        <taxon>Alphaproteobacteria</taxon>
        <taxon>Acetobacterales</taxon>
        <taxon>Roseomonadaceae</taxon>
        <taxon>Muricoccus</taxon>
    </lineage>
</organism>
<dbReference type="Pfam" id="PF07589">
    <property type="entry name" value="PEP-CTERM"/>
    <property type="match status" value="1"/>
</dbReference>
<comment type="caution">
    <text evidence="4">The sequence shown here is derived from an EMBL/GenBank/DDBJ whole genome shotgun (WGS) entry which is preliminary data.</text>
</comment>
<dbReference type="SUPFAM" id="SSF52266">
    <property type="entry name" value="SGNH hydrolase"/>
    <property type="match status" value="1"/>
</dbReference>
<dbReference type="InterPro" id="IPR051058">
    <property type="entry name" value="GDSL_Est/Lipase"/>
</dbReference>
<dbReference type="InterPro" id="IPR036514">
    <property type="entry name" value="SGNH_hydro_sf"/>
</dbReference>
<protein>
    <submittedName>
        <fullName evidence="4">SGNH/GDSL hydrolase family protein</fullName>
    </submittedName>
</protein>
<evidence type="ECO:0000256" key="2">
    <source>
        <dbReference type="SAM" id="SignalP"/>
    </source>
</evidence>
<gene>
    <name evidence="4" type="ORF">ACFFIC_09060</name>
</gene>
<feature type="domain" description="Ice-binding protein C-terminal" evidence="3">
    <location>
        <begin position="322"/>
        <end position="345"/>
    </location>
</feature>
<keyword evidence="5" id="KW-1185">Reference proteome</keyword>
<dbReference type="CDD" id="cd01846">
    <property type="entry name" value="fatty_acyltransferase_like"/>
    <property type="match status" value="1"/>
</dbReference>
<dbReference type="RefSeq" id="WP_377049854.1">
    <property type="nucleotide sequence ID" value="NZ_JBHLVZ010000013.1"/>
</dbReference>
<feature type="signal peptide" evidence="2">
    <location>
        <begin position="1"/>
        <end position="25"/>
    </location>
</feature>
<dbReference type="GO" id="GO:0016787">
    <property type="term" value="F:hydrolase activity"/>
    <property type="evidence" value="ECO:0007669"/>
    <property type="project" value="UniProtKB-KW"/>
</dbReference>
<evidence type="ECO:0000313" key="5">
    <source>
        <dbReference type="Proteomes" id="UP001589789"/>
    </source>
</evidence>
<keyword evidence="2" id="KW-0732">Signal</keyword>
<keyword evidence="1 4" id="KW-0378">Hydrolase</keyword>
<dbReference type="Proteomes" id="UP001589789">
    <property type="component" value="Unassembled WGS sequence"/>
</dbReference>
<dbReference type="Gene3D" id="3.40.50.1110">
    <property type="entry name" value="SGNH hydrolase"/>
    <property type="match status" value="1"/>
</dbReference>
<accession>A0ABV6ISJ3</accession>
<evidence type="ECO:0000256" key="1">
    <source>
        <dbReference type="ARBA" id="ARBA00022801"/>
    </source>
</evidence>
<name>A0ABV6ISJ3_9PROT</name>
<dbReference type="NCBIfam" id="TIGR02595">
    <property type="entry name" value="PEP_CTERM"/>
    <property type="match status" value="1"/>
</dbReference>
<proteinExistence type="predicted"/>
<feature type="chain" id="PRO_5045376375" evidence="2">
    <location>
        <begin position="26"/>
        <end position="356"/>
    </location>
</feature>
<reference evidence="4 5" key="1">
    <citation type="submission" date="2024-09" db="EMBL/GenBank/DDBJ databases">
        <authorList>
            <person name="Sun Q."/>
            <person name="Mori K."/>
        </authorList>
    </citation>
    <scope>NUCLEOTIDE SEQUENCE [LARGE SCALE GENOMIC DNA]</scope>
    <source>
        <strain evidence="4 5">CCM 7468</strain>
    </source>
</reference>
<dbReference type="InterPro" id="IPR001087">
    <property type="entry name" value="GDSL"/>
</dbReference>
<dbReference type="InterPro" id="IPR013424">
    <property type="entry name" value="Ice-binding_C"/>
</dbReference>
<sequence>MAFRAIQGGVLAAGLLLAGALPARASPYTSVYVFGDSLSDNGNLAEVFYRQNLPHPPSYQNSFSNGPVAAQVLAGRLGLSLRPSLWVTGFRDTFGLYGSGFVPGTNYAVAAATAAASAVGGPPGINLPQQVAAFGAATGGSADPNALYLVEIGGNDVRNAALEGTGSAAVAAGVQTEVAAVQALLALGARNLLVVNVPDIGIIPEFTQDNPGLTGTATRLTQQYNAGLAAGLAGLAVPSGASVIPFDLSSYNLSLLSDPSRVGLTNVTDRCYVATPVSAATSPQCGPGAENIGGFAYWDAIHPTATLQALWADGFGRALAVAVPEPSSMALFGCGLLGLAGLRRRRARPEAAGATA</sequence>
<dbReference type="Pfam" id="PF00657">
    <property type="entry name" value="Lipase_GDSL"/>
    <property type="match status" value="1"/>
</dbReference>